<dbReference type="AlphaFoldDB" id="A0A7S9LUB0"/>
<dbReference type="EMBL" id="CP064942">
    <property type="protein sequence ID" value="QPH55303.1"/>
    <property type="molecule type" value="Genomic_DNA"/>
</dbReference>
<dbReference type="RefSeq" id="WP_196104502.1">
    <property type="nucleotide sequence ID" value="NZ_CP064942.1"/>
</dbReference>
<organism evidence="2 3">
    <name type="scientific">Pontivivens ytuae</name>
    <dbReference type="NCBI Taxonomy" id="2789856"/>
    <lineage>
        <taxon>Bacteria</taxon>
        <taxon>Pseudomonadati</taxon>
        <taxon>Pseudomonadota</taxon>
        <taxon>Alphaproteobacteria</taxon>
        <taxon>Rhodobacterales</taxon>
        <taxon>Paracoccaceae</taxon>
        <taxon>Pontivivens</taxon>
    </lineage>
</organism>
<feature type="chain" id="PRO_5032344339" evidence="1">
    <location>
        <begin position="23"/>
        <end position="127"/>
    </location>
</feature>
<name>A0A7S9LUB0_9RHOB</name>
<accession>A0A7S9LUB0</accession>
<dbReference type="Proteomes" id="UP000594800">
    <property type="component" value="Chromosome"/>
</dbReference>
<keyword evidence="3" id="KW-1185">Reference proteome</keyword>
<evidence type="ECO:0000313" key="2">
    <source>
        <dbReference type="EMBL" id="QPH55303.1"/>
    </source>
</evidence>
<dbReference type="KEGG" id="poz:I0K15_06070"/>
<gene>
    <name evidence="2" type="ORF">I0K15_06070</name>
</gene>
<keyword evidence="1" id="KW-0732">Signal</keyword>
<protein>
    <submittedName>
        <fullName evidence="2">Uncharacterized protein</fullName>
    </submittedName>
</protein>
<feature type="signal peptide" evidence="1">
    <location>
        <begin position="1"/>
        <end position="22"/>
    </location>
</feature>
<proteinExistence type="predicted"/>
<sequence>MLTKALSTAVITLATLGGAPVAAQGFDDPVTYARAAQFIEDNRRMESRLTRNNLDYTAWQAPMQARDLIDSEAFDTPRLADLNSIQTIDVQPARLIRRTQAQVARASSVPEGLTPAEYAQLLEANGL</sequence>
<reference evidence="2 3" key="1">
    <citation type="submission" date="2020-11" db="EMBL/GenBank/DDBJ databases">
        <title>Description of Pontivivens ytuae sp. nov. isolated from deep sea sediment of Mariana Trench.</title>
        <authorList>
            <person name="Wang Z."/>
            <person name="Sun Q.-L."/>
            <person name="Xu X.-D."/>
            <person name="Tang Y.-Z."/>
            <person name="Zhang J."/>
        </authorList>
    </citation>
    <scope>NUCLEOTIDE SEQUENCE [LARGE SCALE GENOMIC DNA]</scope>
    <source>
        <strain evidence="2 3">MT2928</strain>
    </source>
</reference>
<evidence type="ECO:0000256" key="1">
    <source>
        <dbReference type="SAM" id="SignalP"/>
    </source>
</evidence>
<evidence type="ECO:0000313" key="3">
    <source>
        <dbReference type="Proteomes" id="UP000594800"/>
    </source>
</evidence>